<keyword evidence="2" id="KW-0472">Membrane</keyword>
<feature type="region of interest" description="Disordered" evidence="1">
    <location>
        <begin position="28"/>
        <end position="50"/>
    </location>
</feature>
<dbReference type="RefSeq" id="WP_386192166.1">
    <property type="nucleotide sequence ID" value="NZ_JBHSBC010000023.1"/>
</dbReference>
<feature type="transmembrane region" description="Helical" evidence="2">
    <location>
        <begin position="152"/>
        <end position="175"/>
    </location>
</feature>
<name>A0ABV8F7C0_9ACTN</name>
<keyword evidence="2" id="KW-1133">Transmembrane helix</keyword>
<keyword evidence="2" id="KW-0812">Transmembrane</keyword>
<keyword evidence="4" id="KW-1185">Reference proteome</keyword>
<evidence type="ECO:0000256" key="1">
    <source>
        <dbReference type="SAM" id="MobiDB-lite"/>
    </source>
</evidence>
<feature type="transmembrane region" description="Helical" evidence="2">
    <location>
        <begin position="187"/>
        <end position="207"/>
    </location>
</feature>
<sequence length="306" mass="32942">MTTIPLPAPEPDEVARGLAALEHHLAQQLPALPDSDAPGRTGQGEVSGETARVRRLRAEVAEARRLAELQDDDTPLLVESVRVRRLRQAAHEAGRLAELAQDPAMRIYQSMRVRRLLVGVALTSLTLALAWSTAGVQTFAADGAPVGSPVWWFAWLVEPFLSLALLVVVGARAYLGTRGHVLDHPTLVKVERLFLALTVGMNAWPYLPLVAEPFNLARLVLHILGPVVAVAITTALPVILAAFSHLDQPAPTGPTYWANAELVNRVRALIQAGELPDSPSATRIQRTLRCGMDDARAIRDALAGGA</sequence>
<proteinExistence type="predicted"/>
<gene>
    <name evidence="3" type="ORF">ACFOYY_23905</name>
</gene>
<evidence type="ECO:0000256" key="2">
    <source>
        <dbReference type="SAM" id="Phobius"/>
    </source>
</evidence>
<feature type="transmembrane region" description="Helical" evidence="2">
    <location>
        <begin position="116"/>
        <end position="140"/>
    </location>
</feature>
<comment type="caution">
    <text evidence="3">The sequence shown here is derived from an EMBL/GenBank/DDBJ whole genome shotgun (WGS) entry which is preliminary data.</text>
</comment>
<evidence type="ECO:0000313" key="3">
    <source>
        <dbReference type="EMBL" id="MFC3983197.1"/>
    </source>
</evidence>
<evidence type="ECO:0008006" key="5">
    <source>
        <dbReference type="Google" id="ProtNLM"/>
    </source>
</evidence>
<feature type="transmembrane region" description="Helical" evidence="2">
    <location>
        <begin position="219"/>
        <end position="243"/>
    </location>
</feature>
<accession>A0ABV8F7C0</accession>
<reference evidence="4" key="1">
    <citation type="journal article" date="2019" name="Int. J. Syst. Evol. Microbiol.">
        <title>The Global Catalogue of Microorganisms (GCM) 10K type strain sequencing project: providing services to taxonomists for standard genome sequencing and annotation.</title>
        <authorList>
            <consortium name="The Broad Institute Genomics Platform"/>
            <consortium name="The Broad Institute Genome Sequencing Center for Infectious Disease"/>
            <person name="Wu L."/>
            <person name="Ma J."/>
        </authorList>
    </citation>
    <scope>NUCLEOTIDE SEQUENCE [LARGE SCALE GENOMIC DNA]</scope>
    <source>
        <strain evidence="4">TBRC 7912</strain>
    </source>
</reference>
<evidence type="ECO:0000313" key="4">
    <source>
        <dbReference type="Proteomes" id="UP001595698"/>
    </source>
</evidence>
<organism evidence="3 4">
    <name type="scientific">Streptosporangium jomthongense</name>
    <dbReference type="NCBI Taxonomy" id="1193683"/>
    <lineage>
        <taxon>Bacteria</taxon>
        <taxon>Bacillati</taxon>
        <taxon>Actinomycetota</taxon>
        <taxon>Actinomycetes</taxon>
        <taxon>Streptosporangiales</taxon>
        <taxon>Streptosporangiaceae</taxon>
        <taxon>Streptosporangium</taxon>
    </lineage>
</organism>
<dbReference type="EMBL" id="JBHSBC010000023">
    <property type="protein sequence ID" value="MFC3983197.1"/>
    <property type="molecule type" value="Genomic_DNA"/>
</dbReference>
<dbReference type="Proteomes" id="UP001595698">
    <property type="component" value="Unassembled WGS sequence"/>
</dbReference>
<protein>
    <recommendedName>
        <fullName evidence="5">Conjugal transfer protein TraI</fullName>
    </recommendedName>
</protein>